<dbReference type="OrthoDB" id="649238at2759"/>
<proteinExistence type="predicted"/>
<dbReference type="GeneID" id="123162597"/>
<dbReference type="PANTHER" id="PTHR32141:SF176">
    <property type="entry name" value="FBD DOMAIN-CONTAINING PROTEIN"/>
    <property type="match status" value="1"/>
</dbReference>
<sequence>MGDGAASHPTRCYNGEDRISALPNDLLGDIITRLPFTDAARTAAFASHWRQIWRSTPLVLRDADAHLSEATHVATVAGALANHPGPFRTVSLFGCRAASLDLELPEWPRLLATKHIENLSFQNKQTQPQTTLSPLPADILCCGSLQSLSLAFWKIPDDLPLAANAFPNLRKLGLVRNDMSDQYIHRFLDACPILEYLGLVLNGKPERVHVCSQSLWCLLLGLSKVEEFTVMDTPLVERIIFFKPPYGGTDCVRFRIASAPKLRVIGYLEPRVHKLQIGDNIIKPDTMASPGTVVPGVEVLAVKVNFGVFWEVKMLASFLRCFPNVGTLHIESVQHDPSVAAHEPTEEHHGRFWQEASPVESLRLHVRSLFIHKFQGDQNEFEFLKHVALNARELRALLVVLPDKKNALALADEVNEMANKLDHPLFQPWTARGWLESPRVRNVLISAKVSFHSVHDPFRW</sequence>
<dbReference type="Gramene" id="TraesCLE_scaffold_119403_01G000100.1">
    <property type="protein sequence ID" value="TraesCLE_scaffold_119403_01G000100.1"/>
    <property type="gene ID" value="TraesCLE_scaffold_119403_01G000100"/>
</dbReference>
<dbReference type="Gramene" id="TraesCS7B03G0768700.1">
    <property type="protein sequence ID" value="TraesCS7B03G0768700.1.CDS"/>
    <property type="gene ID" value="TraesCS7B03G0768700"/>
</dbReference>
<dbReference type="OMA" id="LNTWIQS"/>
<feature type="domain" description="F-box/LRR-repeat protein 15/At3g58940/PEG3-like LRR" evidence="2">
    <location>
        <begin position="105"/>
        <end position="330"/>
    </location>
</feature>
<dbReference type="Gramene" id="TraesJAG7B03G04163830.1">
    <property type="protein sequence ID" value="TraesJAG7B03G04163830.1"/>
    <property type="gene ID" value="TraesJAG7B03G04163830"/>
</dbReference>
<gene>
    <name evidence="3" type="primary">LOC123162597</name>
</gene>
<dbReference type="Gramene" id="TraesROB_scaffold_122992_01G000100.1">
    <property type="protein sequence ID" value="TraesROB_scaffold_122992_01G000100.1"/>
    <property type="gene ID" value="TraesROB_scaffold_122992_01G000100"/>
</dbReference>
<dbReference type="InterPro" id="IPR055302">
    <property type="entry name" value="F-box_dom-containing"/>
</dbReference>
<dbReference type="EnsemblPlants" id="TraesCS7B02G281900.1">
    <property type="protein sequence ID" value="TraesCS7B02G281900.1"/>
    <property type="gene ID" value="TraesCS7B02G281900"/>
</dbReference>
<dbReference type="Gramene" id="TraesMAC7B03G04176460.1">
    <property type="protein sequence ID" value="TraesMAC7B03G04176460.1"/>
    <property type="gene ID" value="TraesMAC7B03G04176460"/>
</dbReference>
<dbReference type="AlphaFoldDB" id="A0A3B6SPM2"/>
<dbReference type="PANTHER" id="PTHR32141">
    <property type="match status" value="1"/>
</dbReference>
<dbReference type="Proteomes" id="UP000019116">
    <property type="component" value="Chromosome 7B"/>
</dbReference>
<dbReference type="KEGG" id="taes:123162597"/>
<dbReference type="Gramene" id="TraesPARA_EIv1.0_2442510.1">
    <property type="protein sequence ID" value="TraesPARA_EIv1.0_2442510.1.CDS"/>
    <property type="gene ID" value="TraesPARA_EIv1.0_2442510"/>
</dbReference>
<evidence type="ECO:0000313" key="4">
    <source>
        <dbReference type="Proteomes" id="UP000019116"/>
    </source>
</evidence>
<dbReference type="InterPro" id="IPR055411">
    <property type="entry name" value="LRR_FXL15/At3g58940/PEG3-like"/>
</dbReference>
<keyword evidence="4" id="KW-1185">Reference proteome</keyword>
<dbReference type="InterPro" id="IPR032675">
    <property type="entry name" value="LRR_dom_sf"/>
</dbReference>
<dbReference type="Gramene" id="TraesCS7B02G281900.1">
    <property type="protein sequence ID" value="TraesCS7B02G281900.1"/>
    <property type="gene ID" value="TraesCS7B02G281900"/>
</dbReference>
<dbReference type="Gramene" id="TraesRN7B0100774000.1">
    <property type="protein sequence ID" value="TraesRN7B0100774000.1"/>
    <property type="gene ID" value="TraesRN7B0100774000"/>
</dbReference>
<organism evidence="3">
    <name type="scientific">Triticum aestivum</name>
    <name type="common">Wheat</name>
    <dbReference type="NCBI Taxonomy" id="4565"/>
    <lineage>
        <taxon>Eukaryota</taxon>
        <taxon>Viridiplantae</taxon>
        <taxon>Streptophyta</taxon>
        <taxon>Embryophyta</taxon>
        <taxon>Tracheophyta</taxon>
        <taxon>Spermatophyta</taxon>
        <taxon>Magnoliopsida</taxon>
        <taxon>Liliopsida</taxon>
        <taxon>Poales</taxon>
        <taxon>Poaceae</taxon>
        <taxon>BOP clade</taxon>
        <taxon>Pooideae</taxon>
        <taxon>Triticodae</taxon>
        <taxon>Triticeae</taxon>
        <taxon>Triticinae</taxon>
        <taxon>Triticum</taxon>
    </lineage>
</organism>
<evidence type="ECO:0000259" key="2">
    <source>
        <dbReference type="Pfam" id="PF24758"/>
    </source>
</evidence>
<dbReference type="Gramene" id="TraesARI7B03G04110170.1">
    <property type="protein sequence ID" value="TraesARI7B03G04110170.1"/>
    <property type="gene ID" value="TraesARI7B03G04110170"/>
</dbReference>
<dbReference type="SUPFAM" id="SSF81383">
    <property type="entry name" value="F-box domain"/>
    <property type="match status" value="1"/>
</dbReference>
<dbReference type="InterPro" id="IPR036047">
    <property type="entry name" value="F-box-like_dom_sf"/>
</dbReference>
<dbReference type="SUPFAM" id="SSF52047">
    <property type="entry name" value="RNI-like"/>
    <property type="match status" value="1"/>
</dbReference>
<dbReference type="Gene3D" id="3.80.10.10">
    <property type="entry name" value="Ribonuclease Inhibitor"/>
    <property type="match status" value="1"/>
</dbReference>
<reference evidence="3" key="1">
    <citation type="submission" date="2018-08" db="EMBL/GenBank/DDBJ databases">
        <authorList>
            <person name="Rossello M."/>
        </authorList>
    </citation>
    <scope>NUCLEOTIDE SEQUENCE [LARGE SCALE GENOMIC DNA]</scope>
    <source>
        <strain evidence="3">cv. Chinese Spring</strain>
    </source>
</reference>
<dbReference type="Gramene" id="TraesWEE_scaffold_125057_01G000100.1">
    <property type="protein sequence ID" value="TraesWEE_scaffold_125057_01G000100.1"/>
    <property type="gene ID" value="TraesWEE_scaffold_125057_01G000100"/>
</dbReference>
<dbReference type="Gramene" id="TraesSYM7B03G04230920.1">
    <property type="protein sequence ID" value="TraesSYM7B03G04230920.1"/>
    <property type="gene ID" value="TraesSYM7B03G04230920"/>
</dbReference>
<dbReference type="Gramene" id="TraesJUL7B03G04220710.1">
    <property type="protein sequence ID" value="TraesJUL7B03G04220710.1"/>
    <property type="gene ID" value="TraesJUL7B03G04220710"/>
</dbReference>
<dbReference type="RefSeq" id="XP_044436302.1">
    <property type="nucleotide sequence ID" value="XM_044580367.1"/>
</dbReference>
<feature type="domain" description="F-box" evidence="1">
    <location>
        <begin position="19"/>
        <end position="58"/>
    </location>
</feature>
<reference evidence="3" key="2">
    <citation type="submission" date="2018-10" db="UniProtKB">
        <authorList>
            <consortium name="EnsemblPlants"/>
        </authorList>
    </citation>
    <scope>IDENTIFICATION</scope>
</reference>
<name>A0A3B6SPM2_WHEAT</name>
<dbReference type="Pfam" id="PF24758">
    <property type="entry name" value="LRR_At5g56370"/>
    <property type="match status" value="1"/>
</dbReference>
<evidence type="ECO:0000259" key="1">
    <source>
        <dbReference type="Pfam" id="PF00646"/>
    </source>
</evidence>
<protein>
    <submittedName>
        <fullName evidence="3">Uncharacterized protein</fullName>
    </submittedName>
</protein>
<accession>A0A3B6SPM2</accession>
<dbReference type="STRING" id="4565.A0A3B6SPM2"/>
<evidence type="ECO:0000313" key="3">
    <source>
        <dbReference type="EnsemblPlants" id="TraesCS7B02G281900.1"/>
    </source>
</evidence>
<dbReference type="InterPro" id="IPR001810">
    <property type="entry name" value="F-box_dom"/>
</dbReference>
<dbReference type="Pfam" id="PF00646">
    <property type="entry name" value="F-box"/>
    <property type="match status" value="1"/>
</dbReference>
<dbReference type="Gramene" id="TraesCAD_scaffold_110396_01G000100.1">
    <property type="protein sequence ID" value="TraesCAD_scaffold_110396_01G000100.1"/>
    <property type="gene ID" value="TraesCAD_scaffold_110396_01G000100"/>
</dbReference>